<accession>A0A4V1ZBK4</accession>
<dbReference type="EMBL" id="SEWG01000005">
    <property type="protein sequence ID" value="RYU89237.1"/>
    <property type="molecule type" value="Genomic_DNA"/>
</dbReference>
<name>A0A4V1ZBK4_9SPHI</name>
<keyword evidence="1" id="KW-0732">Signal</keyword>
<gene>
    <name evidence="2" type="ORF">EWM62_12930</name>
</gene>
<evidence type="ECO:0000256" key="1">
    <source>
        <dbReference type="SAM" id="SignalP"/>
    </source>
</evidence>
<dbReference type="OrthoDB" id="797432at2"/>
<sequence>MKKSKYHIFCAWALLFCFVAGQYMVYAHQHPIIKAAHEANCHDCHNTAKQTLAEKCQLCDAMHHNSMELASHTNYSLLSATDHVFVTFEYNFKSIALILSQGRAPPVIS</sequence>
<dbReference type="AlphaFoldDB" id="A0A4V1ZBK4"/>
<evidence type="ECO:0008006" key="4">
    <source>
        <dbReference type="Google" id="ProtNLM"/>
    </source>
</evidence>
<reference evidence="2 3" key="1">
    <citation type="submission" date="2019-02" db="EMBL/GenBank/DDBJ databases">
        <title>Bacterial novel species Mucilaginibacter sp. 17JY9-4 isolated from soil.</title>
        <authorList>
            <person name="Jung H.-Y."/>
        </authorList>
    </citation>
    <scope>NUCLEOTIDE SEQUENCE [LARGE SCALE GENOMIC DNA]</scope>
    <source>
        <strain evidence="2 3">17JY9-4</strain>
    </source>
</reference>
<comment type="caution">
    <text evidence="2">The sequence shown here is derived from an EMBL/GenBank/DDBJ whole genome shotgun (WGS) entry which is preliminary data.</text>
</comment>
<proteinExistence type="predicted"/>
<dbReference type="Proteomes" id="UP000293331">
    <property type="component" value="Unassembled WGS sequence"/>
</dbReference>
<keyword evidence="3" id="KW-1185">Reference proteome</keyword>
<evidence type="ECO:0000313" key="2">
    <source>
        <dbReference type="EMBL" id="RYU89237.1"/>
    </source>
</evidence>
<protein>
    <recommendedName>
        <fullName evidence="4">Class III cytochrome C domain-containing protein</fullName>
    </recommendedName>
</protein>
<evidence type="ECO:0000313" key="3">
    <source>
        <dbReference type="Proteomes" id="UP000293331"/>
    </source>
</evidence>
<organism evidence="2 3">
    <name type="scientific">Mucilaginibacter terrigena</name>
    <dbReference type="NCBI Taxonomy" id="2492395"/>
    <lineage>
        <taxon>Bacteria</taxon>
        <taxon>Pseudomonadati</taxon>
        <taxon>Bacteroidota</taxon>
        <taxon>Sphingobacteriia</taxon>
        <taxon>Sphingobacteriales</taxon>
        <taxon>Sphingobacteriaceae</taxon>
        <taxon>Mucilaginibacter</taxon>
    </lineage>
</organism>
<dbReference type="RefSeq" id="WP_129877095.1">
    <property type="nucleotide sequence ID" value="NZ_SEWG01000005.1"/>
</dbReference>
<feature type="signal peptide" evidence="1">
    <location>
        <begin position="1"/>
        <end position="22"/>
    </location>
</feature>
<feature type="chain" id="PRO_5020704776" description="Class III cytochrome C domain-containing protein" evidence="1">
    <location>
        <begin position="23"/>
        <end position="109"/>
    </location>
</feature>